<accession>A0A1J1J2F9</accession>
<sequence length="374" mass="44105">MEFNYLKNILDDLFVRFESKYSPSSYQLKRQLCVLNRNEKLLIRKKILDYNIGALQVLEILCETGILSLTGYLENLPDEAEMQGIIADVLDSDDMMTLLKEIVISGTKSESINCNFQECLHQYVVDVVLRPELIRNEFITKIESQLPSNIFKEMIAFNFINELLSFHSNDDSHSINDLTQIISIQKQWNVEYQEEKFNLLTKILNNLSINHSHDIGEYLLKQLQMKEVNNWFYMLFLIKHIKEEANLVGEFKKFFKNLLKKFHEMQENNNLYLMFILARQLFHYRQENSCYKSWVKLTIGELHYNLKDQEKFTFALQALQNMIFFENDLNVLEIHAQTSITSPRGSLSLIHEYKQLLKTRINALSSPEIVMDLT</sequence>
<evidence type="ECO:0000313" key="2">
    <source>
        <dbReference type="EMBL" id="CRL05622.1"/>
    </source>
</evidence>
<evidence type="ECO:0000259" key="1">
    <source>
        <dbReference type="Pfam" id="PF15865"/>
    </source>
</evidence>
<dbReference type="InterPro" id="IPR031729">
    <property type="entry name" value="Fanconi_A_N"/>
</dbReference>
<dbReference type="Proteomes" id="UP000183832">
    <property type="component" value="Unassembled WGS sequence"/>
</dbReference>
<reference evidence="2 3" key="1">
    <citation type="submission" date="2015-04" db="EMBL/GenBank/DDBJ databases">
        <authorList>
            <person name="Syromyatnikov M.Y."/>
            <person name="Popov V.N."/>
        </authorList>
    </citation>
    <scope>NUCLEOTIDE SEQUENCE [LARGE SCALE GENOMIC DNA]</scope>
</reference>
<dbReference type="STRING" id="568069.A0A1J1J2F9"/>
<proteinExistence type="predicted"/>
<dbReference type="OrthoDB" id="7790690at2759"/>
<organism evidence="2 3">
    <name type="scientific">Clunio marinus</name>
    <dbReference type="NCBI Taxonomy" id="568069"/>
    <lineage>
        <taxon>Eukaryota</taxon>
        <taxon>Metazoa</taxon>
        <taxon>Ecdysozoa</taxon>
        <taxon>Arthropoda</taxon>
        <taxon>Hexapoda</taxon>
        <taxon>Insecta</taxon>
        <taxon>Pterygota</taxon>
        <taxon>Neoptera</taxon>
        <taxon>Endopterygota</taxon>
        <taxon>Diptera</taxon>
        <taxon>Nematocera</taxon>
        <taxon>Chironomoidea</taxon>
        <taxon>Chironomidae</taxon>
        <taxon>Clunio</taxon>
    </lineage>
</organism>
<protein>
    <submittedName>
        <fullName evidence="2">CLUMA_CG018466, isoform A</fullName>
    </submittedName>
</protein>
<keyword evidence="3" id="KW-1185">Reference proteome</keyword>
<feature type="domain" description="Fanconi anaemia group A protein N-terminal" evidence="1">
    <location>
        <begin position="46"/>
        <end position="364"/>
    </location>
</feature>
<dbReference type="AlphaFoldDB" id="A0A1J1J2F9"/>
<gene>
    <name evidence="2" type="ORF">CLUMA_CG018466</name>
</gene>
<evidence type="ECO:0000313" key="3">
    <source>
        <dbReference type="Proteomes" id="UP000183832"/>
    </source>
</evidence>
<dbReference type="Pfam" id="PF15865">
    <property type="entry name" value="Fanconi_A_N"/>
    <property type="match status" value="1"/>
</dbReference>
<name>A0A1J1J2F9_9DIPT</name>
<dbReference type="EMBL" id="CVRI01000064">
    <property type="protein sequence ID" value="CRL05622.1"/>
    <property type="molecule type" value="Genomic_DNA"/>
</dbReference>